<dbReference type="SUPFAM" id="SSF50129">
    <property type="entry name" value="GroES-like"/>
    <property type="match status" value="1"/>
</dbReference>
<accession>A0A221S3G9</accession>
<dbReference type="InterPro" id="IPR020818">
    <property type="entry name" value="Chaperonin_GroES"/>
</dbReference>
<protein>
    <submittedName>
        <fullName evidence="2">Co-chaperonin GroES</fullName>
    </submittedName>
</protein>
<dbReference type="Pfam" id="PF00166">
    <property type="entry name" value="Cpn10"/>
    <property type="match status" value="1"/>
</dbReference>
<dbReference type="InterPro" id="IPR011032">
    <property type="entry name" value="GroES-like_sf"/>
</dbReference>
<dbReference type="PRINTS" id="PR00297">
    <property type="entry name" value="CHAPERONIN10"/>
</dbReference>
<proteinExistence type="predicted"/>
<dbReference type="GO" id="GO:0044183">
    <property type="term" value="F:protein folding chaperone"/>
    <property type="evidence" value="ECO:0007669"/>
    <property type="project" value="InterPro"/>
</dbReference>
<dbReference type="Gene3D" id="2.30.33.40">
    <property type="entry name" value="GroES chaperonin"/>
    <property type="match status" value="1"/>
</dbReference>
<keyword evidence="1" id="KW-0143">Chaperone</keyword>
<evidence type="ECO:0000313" key="2">
    <source>
        <dbReference type="EMBL" id="ASN63478.1"/>
    </source>
</evidence>
<organism evidence="2">
    <name type="scientific">uncultured virus</name>
    <dbReference type="NCBI Taxonomy" id="340016"/>
    <lineage>
        <taxon>Viruses</taxon>
        <taxon>environmental samples</taxon>
    </lineage>
</organism>
<dbReference type="SMART" id="SM00883">
    <property type="entry name" value="Cpn10"/>
    <property type="match status" value="1"/>
</dbReference>
<dbReference type="CDD" id="cd00320">
    <property type="entry name" value="cpn10"/>
    <property type="match status" value="1"/>
</dbReference>
<name>A0A221S3G9_9VIRU</name>
<reference evidence="2" key="1">
    <citation type="submission" date="2016-03" db="EMBL/GenBank/DDBJ databases">
        <title>Novel chaperonins are prevalent in the virioplankton and link to viral biology and ecology.</title>
        <authorList>
            <person name="Marine R.L."/>
            <person name="Nasko D.J."/>
            <person name="Polson S.W."/>
            <person name="Wommack K.E."/>
        </authorList>
    </citation>
    <scope>NUCLEOTIDE SEQUENCE</scope>
</reference>
<sequence length="85" mass="9563">MQPIGKYIVINKIEEEVKTQSGILLSAEDVSSMRYQKGKVIKPGTLVDAIKENDMIYYDKTAGHSMLINDKTYTVISERDVVVVL</sequence>
<dbReference type="EMBL" id="KU970884">
    <property type="protein sequence ID" value="ASN63478.1"/>
    <property type="molecule type" value="Genomic_DNA"/>
</dbReference>
<evidence type="ECO:0000256" key="1">
    <source>
        <dbReference type="ARBA" id="ARBA00023186"/>
    </source>
</evidence>
<dbReference type="InterPro" id="IPR037124">
    <property type="entry name" value="Chaperonin_GroES_sf"/>
</dbReference>
<dbReference type="GO" id="GO:0005524">
    <property type="term" value="F:ATP binding"/>
    <property type="evidence" value="ECO:0007669"/>
    <property type="project" value="InterPro"/>
</dbReference>
<gene>
    <name evidence="2" type="primary">groES</name>
</gene>